<gene>
    <name evidence="8" type="ORF">ENSA7_28740</name>
</gene>
<evidence type="ECO:0000256" key="2">
    <source>
        <dbReference type="ARBA" id="ARBA00022475"/>
    </source>
</evidence>
<sequence length="227" mass="23730">MSIEQPATDPVATPIAAPVERAPKRVPIRRRPMPCPHCDAELDRELAAAASAACPHCSGPLLPVEVAGFWRRCAAGLVDLALLTVTAGPIAWGLHRLIGSVSLAPGARGLDFALTVFATDLSTLLLRAGPILVLAGLYLMISVAWSGRTLGQRLVSVRIVDRHGQPPSVLIAGLRTLAQLAGTLAAALGPAWIAFSSERRAIHDLVSGTYVVRAAKVIRAAGVVRSA</sequence>
<dbReference type="PANTHER" id="PTHR36115">
    <property type="entry name" value="PROLINE-RICH ANTIGEN HOMOLOG-RELATED"/>
    <property type="match status" value="1"/>
</dbReference>
<dbReference type="OrthoDB" id="9787732at2"/>
<evidence type="ECO:0000256" key="4">
    <source>
        <dbReference type="ARBA" id="ARBA00022989"/>
    </source>
</evidence>
<dbReference type="InterPro" id="IPR051791">
    <property type="entry name" value="Pra-immunoreactive"/>
</dbReference>
<feature type="transmembrane region" description="Helical" evidence="6">
    <location>
        <begin position="124"/>
        <end position="145"/>
    </location>
</feature>
<comment type="caution">
    <text evidence="8">The sequence shown here is derived from an EMBL/GenBank/DDBJ whole genome shotgun (WGS) entry which is preliminary data.</text>
</comment>
<evidence type="ECO:0000313" key="8">
    <source>
        <dbReference type="EMBL" id="PRQ07410.1"/>
    </source>
</evidence>
<reference evidence="8 9" key="1">
    <citation type="submission" date="2018-03" db="EMBL/GenBank/DDBJ databases">
        <title>Draft Genome Sequences of the Obligatory Marine Myxobacteria Enhygromyxa salina SWB007.</title>
        <authorList>
            <person name="Poehlein A."/>
            <person name="Moghaddam J.A."/>
            <person name="Harms H."/>
            <person name="Alanjari M."/>
            <person name="Koenig G.M."/>
            <person name="Daniel R."/>
            <person name="Schaeberle T.F."/>
        </authorList>
    </citation>
    <scope>NUCLEOTIDE SEQUENCE [LARGE SCALE GENOMIC DNA]</scope>
    <source>
        <strain evidence="8 9">SWB007</strain>
    </source>
</reference>
<keyword evidence="2" id="KW-1003">Cell membrane</keyword>
<dbReference type="AlphaFoldDB" id="A0A2S9YQQ3"/>
<evidence type="ECO:0000256" key="6">
    <source>
        <dbReference type="SAM" id="Phobius"/>
    </source>
</evidence>
<dbReference type="RefSeq" id="WP_106089887.1">
    <property type="nucleotide sequence ID" value="NZ_PVNL01000055.1"/>
</dbReference>
<proteinExistence type="predicted"/>
<evidence type="ECO:0000259" key="7">
    <source>
        <dbReference type="Pfam" id="PF06271"/>
    </source>
</evidence>
<name>A0A2S9YQQ3_9BACT</name>
<evidence type="ECO:0000256" key="5">
    <source>
        <dbReference type="ARBA" id="ARBA00023136"/>
    </source>
</evidence>
<dbReference type="GO" id="GO:0005886">
    <property type="term" value="C:plasma membrane"/>
    <property type="evidence" value="ECO:0007669"/>
    <property type="project" value="UniProtKB-SubCell"/>
</dbReference>
<organism evidence="8 9">
    <name type="scientific">Enhygromyxa salina</name>
    <dbReference type="NCBI Taxonomy" id="215803"/>
    <lineage>
        <taxon>Bacteria</taxon>
        <taxon>Pseudomonadati</taxon>
        <taxon>Myxococcota</taxon>
        <taxon>Polyangia</taxon>
        <taxon>Nannocystales</taxon>
        <taxon>Nannocystaceae</taxon>
        <taxon>Enhygromyxa</taxon>
    </lineage>
</organism>
<accession>A0A2S9YQQ3</accession>
<feature type="domain" description="RDD" evidence="7">
    <location>
        <begin position="66"/>
        <end position="207"/>
    </location>
</feature>
<comment type="subcellular location">
    <subcellularLocation>
        <location evidence="1">Cell membrane</location>
        <topology evidence="1">Multi-pass membrane protein</topology>
    </subcellularLocation>
</comment>
<evidence type="ECO:0000313" key="9">
    <source>
        <dbReference type="Proteomes" id="UP000238823"/>
    </source>
</evidence>
<evidence type="ECO:0000256" key="3">
    <source>
        <dbReference type="ARBA" id="ARBA00022692"/>
    </source>
</evidence>
<dbReference type="PANTHER" id="PTHR36115:SF6">
    <property type="entry name" value="PROLINE-RICH ANTIGEN HOMOLOG"/>
    <property type="match status" value="1"/>
</dbReference>
<dbReference type="EMBL" id="PVNL01000055">
    <property type="protein sequence ID" value="PRQ07410.1"/>
    <property type="molecule type" value="Genomic_DNA"/>
</dbReference>
<protein>
    <submittedName>
        <fullName evidence="8">RDD family protein</fullName>
    </submittedName>
</protein>
<evidence type="ECO:0000256" key="1">
    <source>
        <dbReference type="ARBA" id="ARBA00004651"/>
    </source>
</evidence>
<dbReference type="InterPro" id="IPR010432">
    <property type="entry name" value="RDD"/>
</dbReference>
<keyword evidence="4 6" id="KW-1133">Transmembrane helix</keyword>
<keyword evidence="5 6" id="KW-0472">Membrane</keyword>
<dbReference type="Proteomes" id="UP000238823">
    <property type="component" value="Unassembled WGS sequence"/>
</dbReference>
<keyword evidence="3 6" id="KW-0812">Transmembrane</keyword>
<dbReference type="Pfam" id="PF06271">
    <property type="entry name" value="RDD"/>
    <property type="match status" value="1"/>
</dbReference>